<dbReference type="KEGG" id="cpat:CLPA_c12260"/>
<dbReference type="GeneID" id="93073411"/>
<evidence type="ECO:0000313" key="4">
    <source>
        <dbReference type="Proteomes" id="UP000030905"/>
    </source>
</evidence>
<sequence>MEIYYGEKDAHKRISEEIDKRIVDKNNIVILCIGTDRSTGDSLGPLVGTFLKGIDNVYGTLENPIHAKNLSKSIKNIKLIYDNPYIIVIDACLGNAKDVGKIIVKDSPIVPGVALNKKLQAVGDLSIIGVVNVIDDKEFMVLQNTRLNTVYNMAQVISKSIIAASL</sequence>
<evidence type="ECO:0000313" key="3">
    <source>
        <dbReference type="Proteomes" id="UP000028042"/>
    </source>
</evidence>
<dbReference type="RefSeq" id="WP_003446064.1">
    <property type="nucleotide sequence ID" value="NZ_ANZB01000009.1"/>
</dbReference>
<accession>A0A0H3J0F8</accession>
<dbReference type="Proteomes" id="UP000028042">
    <property type="component" value="Unassembled WGS sequence"/>
</dbReference>
<dbReference type="PATRIC" id="fig|1262449.3.peg.2644"/>
<dbReference type="EMBL" id="JPGY02000001">
    <property type="protein sequence ID" value="KRU12678.1"/>
    <property type="molecule type" value="Genomic_DNA"/>
</dbReference>
<dbReference type="Proteomes" id="UP000030905">
    <property type="component" value="Chromosome"/>
</dbReference>
<proteinExistence type="predicted"/>
<dbReference type="EMBL" id="CP009268">
    <property type="protein sequence ID" value="AJA51314.1"/>
    <property type="molecule type" value="Genomic_DNA"/>
</dbReference>
<evidence type="ECO:0000313" key="2">
    <source>
        <dbReference type="EMBL" id="KRU12678.1"/>
    </source>
</evidence>
<reference evidence="2" key="2">
    <citation type="submission" date="2015-10" db="EMBL/GenBank/DDBJ databases">
        <title>Improved Draft Genome Sequence of Clostridium pasteurianum Strain ATCC 6013 (DSM 525) Using a Hybrid Next-Generation Sequencing Approach.</title>
        <authorList>
            <person name="Pyne M.E."/>
            <person name="Utturkar S.M."/>
            <person name="Brown S.D."/>
            <person name="Moo-Young M."/>
            <person name="Chung D.A."/>
            <person name="Chou P.C."/>
        </authorList>
    </citation>
    <scope>NUCLEOTIDE SEQUENCE</scope>
    <source>
        <strain evidence="2">ATCC 6013</strain>
    </source>
</reference>
<organism evidence="1 4">
    <name type="scientific">Clostridium pasteurianum DSM 525 = ATCC 6013</name>
    <dbReference type="NCBI Taxonomy" id="1262449"/>
    <lineage>
        <taxon>Bacteria</taxon>
        <taxon>Bacillati</taxon>
        <taxon>Bacillota</taxon>
        <taxon>Clostridia</taxon>
        <taxon>Eubacteriales</taxon>
        <taxon>Clostridiaceae</taxon>
        <taxon>Clostridium</taxon>
    </lineage>
</organism>
<dbReference type="InterPro" id="IPR009665">
    <property type="entry name" value="YyaC"/>
</dbReference>
<dbReference type="AlphaFoldDB" id="A0A0H3J0F8"/>
<evidence type="ECO:0000313" key="1">
    <source>
        <dbReference type="EMBL" id="AJA51314.1"/>
    </source>
</evidence>
<dbReference type="InterPro" id="IPR023430">
    <property type="entry name" value="Pept_HybD-like_dom_sf"/>
</dbReference>
<protein>
    <submittedName>
        <fullName evidence="2">Sporulation protein YyaC</fullName>
    </submittedName>
</protein>
<dbReference type="eggNOG" id="ENOG50313RY">
    <property type="taxonomic scope" value="Bacteria"/>
</dbReference>
<dbReference type="NCBIfam" id="TIGR02841">
    <property type="entry name" value="spore_YyaC"/>
    <property type="match status" value="1"/>
</dbReference>
<reference evidence="1 4" key="1">
    <citation type="journal article" date="2015" name="Genome Announc.">
        <title>Complete Genome Sequence of the Nitrogen-Fixing and Solvent-Producing Clostridium pasteurianum DSM 525.</title>
        <authorList>
            <person name="Poehlein A."/>
            <person name="Grosse-Honebrink A."/>
            <person name="Zhang Y."/>
            <person name="Minton N.P."/>
            <person name="Daniel R."/>
        </authorList>
    </citation>
    <scope>NUCLEOTIDE SEQUENCE [LARGE SCALE GENOMIC DNA]</scope>
    <source>
        <strain evidence="1">DSM 525</strain>
        <strain evidence="4">DSM 525 / ATCC 6013</strain>
    </source>
</reference>
<keyword evidence="4" id="KW-1185">Reference proteome</keyword>
<name>A0A0H3J0F8_CLOPA</name>
<gene>
    <name evidence="1" type="ORF">CLPA_c12260</name>
    <name evidence="2" type="ORF">CP6013_01926</name>
</gene>
<dbReference type="SUPFAM" id="SSF53163">
    <property type="entry name" value="HybD-like"/>
    <property type="match status" value="1"/>
</dbReference>
<dbReference type="Pfam" id="PF06866">
    <property type="entry name" value="DUF1256"/>
    <property type="match status" value="1"/>
</dbReference>
<reference evidence="2 3" key="3">
    <citation type="journal article" name="Genome Announc.">
        <title>Improved Draft Genome Sequence of Clostridium pasteurianum Strain ATCC 6013 (DSM 525) Using a Hybrid Next-Generation Sequencing Approach.</title>
        <authorList>
            <person name="Pyne M.E."/>
            <person name="Utturkar S."/>
            <person name="Brown S.D."/>
            <person name="Moo-Young M."/>
            <person name="Chung D.A."/>
            <person name="Chou C.P."/>
        </authorList>
    </citation>
    <scope>NUCLEOTIDE SEQUENCE [LARGE SCALE GENOMIC DNA]</scope>
    <source>
        <strain evidence="2 3">ATCC 6013</strain>
    </source>
</reference>
<dbReference type="KEGG" id="cpae:CPAST_c12260"/>